<evidence type="ECO:0000256" key="4">
    <source>
        <dbReference type="ARBA" id="ARBA00023163"/>
    </source>
</evidence>
<dbReference type="InterPro" id="IPR007219">
    <property type="entry name" value="XnlR_reg_dom"/>
</dbReference>
<keyword evidence="3" id="KW-0238">DNA-binding</keyword>
<organism evidence="8 9">
    <name type="scientific">Fusarium torreyae</name>
    <dbReference type="NCBI Taxonomy" id="1237075"/>
    <lineage>
        <taxon>Eukaryota</taxon>
        <taxon>Fungi</taxon>
        <taxon>Dikarya</taxon>
        <taxon>Ascomycota</taxon>
        <taxon>Pezizomycotina</taxon>
        <taxon>Sordariomycetes</taxon>
        <taxon>Hypocreomycetidae</taxon>
        <taxon>Hypocreales</taxon>
        <taxon>Nectriaceae</taxon>
        <taxon>Fusarium</taxon>
    </lineage>
</organism>
<sequence>MSLALLNAVLLVGAHALTSQDDSMVSLLPVFFQRAKMLVESRVGHDRLGYIQAALLMTWHADVDAWHWIGVATRTAMALGVHRDASHSKMLPVYKRSFTRLWWILFQFDTISSASAGRPQVINLADSDVPDLQYSHFEGIPAAEMDFVIYQTELCKIISQTMRDGFSPRVSMETRVQVIRRTDEYLGEFMLQIPASIQLRFSNLNTWQSVLHLTYYNFVLLLHRPTPNANMEDQILEACDDAILCREATVAIGSIFEALFSQKAISTLWFYSNHALFTAIIYILNQFNSGTPLLAAKSRHTLDIFLASLRELARYWTYAKGLLQLFEQRVSKLKEGDLARADAPSLTSQYATPEQSGSQILDSRLNSITVASSQQHMSETSSEWNDGNAQVLANSITEPSRLDSNNGEMATSFDPTVGFSGASQDPLLDDLLLLDDSVFDFLLYEGIN</sequence>
<evidence type="ECO:0000256" key="1">
    <source>
        <dbReference type="ARBA" id="ARBA00022833"/>
    </source>
</evidence>
<dbReference type="InterPro" id="IPR052073">
    <property type="entry name" value="Amide_Lactam_Regulators"/>
</dbReference>
<evidence type="ECO:0000313" key="8">
    <source>
        <dbReference type="EMBL" id="KAJ4247450.1"/>
    </source>
</evidence>
<keyword evidence="5" id="KW-0539">Nucleus</keyword>
<dbReference type="GO" id="GO:0008270">
    <property type="term" value="F:zinc ion binding"/>
    <property type="evidence" value="ECO:0007669"/>
    <property type="project" value="InterPro"/>
</dbReference>
<evidence type="ECO:0000313" key="9">
    <source>
        <dbReference type="Proteomes" id="UP001152049"/>
    </source>
</evidence>
<dbReference type="GO" id="GO:0003677">
    <property type="term" value="F:DNA binding"/>
    <property type="evidence" value="ECO:0007669"/>
    <property type="project" value="UniProtKB-KW"/>
</dbReference>
<comment type="caution">
    <text evidence="8">The sequence shown here is derived from an EMBL/GenBank/DDBJ whole genome shotgun (WGS) entry which is preliminary data.</text>
</comment>
<dbReference type="AlphaFoldDB" id="A0A9W8VAQ2"/>
<dbReference type="PANTHER" id="PTHR47171:SF4">
    <property type="entry name" value="ACETAMIDASE REGULATORY PROTEIN"/>
    <property type="match status" value="1"/>
</dbReference>
<keyword evidence="6" id="KW-0732">Signal</keyword>
<keyword evidence="1" id="KW-0862">Zinc</keyword>
<proteinExistence type="predicted"/>
<dbReference type="SMART" id="SM00906">
    <property type="entry name" value="Fungal_trans"/>
    <property type="match status" value="1"/>
</dbReference>
<protein>
    <recommendedName>
        <fullName evidence="7">Xylanolytic transcriptional activator regulatory domain-containing protein</fullName>
    </recommendedName>
</protein>
<feature type="signal peptide" evidence="6">
    <location>
        <begin position="1"/>
        <end position="16"/>
    </location>
</feature>
<evidence type="ECO:0000256" key="5">
    <source>
        <dbReference type="ARBA" id="ARBA00023242"/>
    </source>
</evidence>
<dbReference type="PANTHER" id="PTHR47171">
    <property type="entry name" value="FARA-RELATED"/>
    <property type="match status" value="1"/>
</dbReference>
<keyword evidence="2" id="KW-0805">Transcription regulation</keyword>
<dbReference type="Proteomes" id="UP001152049">
    <property type="component" value="Unassembled WGS sequence"/>
</dbReference>
<dbReference type="GO" id="GO:0006351">
    <property type="term" value="P:DNA-templated transcription"/>
    <property type="evidence" value="ECO:0007669"/>
    <property type="project" value="InterPro"/>
</dbReference>
<gene>
    <name evidence="8" type="ORF">NW762_013125</name>
</gene>
<accession>A0A9W8VAQ2</accession>
<evidence type="ECO:0000256" key="6">
    <source>
        <dbReference type="SAM" id="SignalP"/>
    </source>
</evidence>
<name>A0A9W8VAQ2_9HYPO</name>
<feature type="chain" id="PRO_5040954756" description="Xylanolytic transcriptional activator regulatory domain-containing protein" evidence="6">
    <location>
        <begin position="17"/>
        <end position="448"/>
    </location>
</feature>
<evidence type="ECO:0000256" key="3">
    <source>
        <dbReference type="ARBA" id="ARBA00023125"/>
    </source>
</evidence>
<keyword evidence="9" id="KW-1185">Reference proteome</keyword>
<feature type="domain" description="Xylanolytic transcriptional activator regulatory" evidence="7">
    <location>
        <begin position="65"/>
        <end position="138"/>
    </location>
</feature>
<evidence type="ECO:0000256" key="2">
    <source>
        <dbReference type="ARBA" id="ARBA00023015"/>
    </source>
</evidence>
<dbReference type="EMBL" id="JAOQAZ010000039">
    <property type="protein sequence ID" value="KAJ4247450.1"/>
    <property type="molecule type" value="Genomic_DNA"/>
</dbReference>
<reference evidence="8" key="1">
    <citation type="submission" date="2022-09" db="EMBL/GenBank/DDBJ databases">
        <title>Fusarium specimens isolated from Avocado Roots.</title>
        <authorList>
            <person name="Stajich J."/>
            <person name="Roper C."/>
            <person name="Heimlech-Rivalta G."/>
        </authorList>
    </citation>
    <scope>NUCLEOTIDE SEQUENCE</scope>
    <source>
        <strain evidence="8">CF00136</strain>
    </source>
</reference>
<dbReference type="OrthoDB" id="4236860at2759"/>
<evidence type="ECO:0000259" key="7">
    <source>
        <dbReference type="SMART" id="SM00906"/>
    </source>
</evidence>
<dbReference type="Pfam" id="PF04082">
    <property type="entry name" value="Fungal_trans"/>
    <property type="match status" value="1"/>
</dbReference>
<keyword evidence="4" id="KW-0804">Transcription</keyword>
<dbReference type="CDD" id="cd12148">
    <property type="entry name" value="fungal_TF_MHR"/>
    <property type="match status" value="1"/>
</dbReference>